<dbReference type="SUPFAM" id="SSF88713">
    <property type="entry name" value="Glycoside hydrolase/deacetylase"/>
    <property type="match status" value="1"/>
</dbReference>
<reference evidence="5 6" key="1">
    <citation type="submission" date="2020-07" db="EMBL/GenBank/DDBJ databases">
        <title>A new beta-1,3-glucan-decomposing anaerobic bacterium isolated from anoxic soil subjected to biological soil disinfestation.</title>
        <authorList>
            <person name="Ueki A."/>
            <person name="Tonouchi A."/>
        </authorList>
    </citation>
    <scope>NUCLEOTIDE SEQUENCE [LARGE SCALE GENOMIC DNA]</scope>
    <source>
        <strain evidence="5 6">TW1</strain>
    </source>
</reference>
<dbReference type="GO" id="GO:0005975">
    <property type="term" value="P:carbohydrate metabolic process"/>
    <property type="evidence" value="ECO:0007669"/>
    <property type="project" value="InterPro"/>
</dbReference>
<dbReference type="Gene3D" id="3.20.20.370">
    <property type="entry name" value="Glycoside hydrolase/deacetylase"/>
    <property type="match status" value="1"/>
</dbReference>
<name>A0A6V8SKE3_9CLOT</name>
<keyword evidence="2" id="KW-0732">Signal</keyword>
<evidence type="ECO:0000313" key="6">
    <source>
        <dbReference type="Proteomes" id="UP000580568"/>
    </source>
</evidence>
<dbReference type="AlphaFoldDB" id="A0A6V8SKE3"/>
<accession>A0A6V8SKE3</accession>
<proteinExistence type="predicted"/>
<dbReference type="InterPro" id="IPR002509">
    <property type="entry name" value="NODB_dom"/>
</dbReference>
<dbReference type="InterPro" id="IPR051398">
    <property type="entry name" value="Polysacch_Deacetylase"/>
</dbReference>
<sequence length="306" mass="34587">MNKKDSLLSIACIIVTALIILVVLIGQSLRIEKKLGFLPQLKIAQENENIPIKSVISSDTYSIERCTFTTESVLTKFDGANLTTADIGIPILCYHDVNPTKGNNLLLNPDKFRQQMKYLKDNGYFTLTMDELYGYLRENTAIPSKSIVLTFDDGYIGNYTYAYPVLKEFGFTATIFMISECVDKDSYLTSGQIKELSEYGIDIESHTTDHSDLTKLSLSKQIDIMKESKYSLEKLLNKPINYIAYPYGKLNNNAKEAAAAAGYKMAFNVQGTLTDKKDNIYNLDRFYIGNNFSMSDFIRIVTLKRT</sequence>
<dbReference type="RefSeq" id="WP_183279064.1">
    <property type="nucleotide sequence ID" value="NZ_BLZR01000001.1"/>
</dbReference>
<dbReference type="Pfam" id="PF01522">
    <property type="entry name" value="Polysacc_deac_1"/>
    <property type="match status" value="1"/>
</dbReference>
<feature type="domain" description="NodB homology" evidence="4">
    <location>
        <begin position="145"/>
        <end position="306"/>
    </location>
</feature>
<evidence type="ECO:0000313" key="5">
    <source>
        <dbReference type="EMBL" id="GFP77699.1"/>
    </source>
</evidence>
<keyword evidence="3" id="KW-0472">Membrane</keyword>
<organism evidence="5 6">
    <name type="scientific">Clostridium fungisolvens</name>
    <dbReference type="NCBI Taxonomy" id="1604897"/>
    <lineage>
        <taxon>Bacteria</taxon>
        <taxon>Bacillati</taxon>
        <taxon>Bacillota</taxon>
        <taxon>Clostridia</taxon>
        <taxon>Eubacteriales</taxon>
        <taxon>Clostridiaceae</taxon>
        <taxon>Clostridium</taxon>
    </lineage>
</organism>
<dbReference type="GO" id="GO:0005576">
    <property type="term" value="C:extracellular region"/>
    <property type="evidence" value="ECO:0007669"/>
    <property type="project" value="UniProtKB-SubCell"/>
</dbReference>
<dbReference type="CDD" id="cd10918">
    <property type="entry name" value="CE4_NodB_like_5s_6s"/>
    <property type="match status" value="1"/>
</dbReference>
<comment type="caution">
    <text evidence="5">The sequence shown here is derived from an EMBL/GenBank/DDBJ whole genome shotgun (WGS) entry which is preliminary data.</text>
</comment>
<dbReference type="GO" id="GO:0016810">
    <property type="term" value="F:hydrolase activity, acting on carbon-nitrogen (but not peptide) bonds"/>
    <property type="evidence" value="ECO:0007669"/>
    <property type="project" value="InterPro"/>
</dbReference>
<evidence type="ECO:0000256" key="3">
    <source>
        <dbReference type="SAM" id="Phobius"/>
    </source>
</evidence>
<keyword evidence="3" id="KW-0812">Transmembrane</keyword>
<evidence type="ECO:0000256" key="2">
    <source>
        <dbReference type="ARBA" id="ARBA00022729"/>
    </source>
</evidence>
<dbReference type="EMBL" id="BLZR01000001">
    <property type="protein sequence ID" value="GFP77699.1"/>
    <property type="molecule type" value="Genomic_DNA"/>
</dbReference>
<keyword evidence="6" id="KW-1185">Reference proteome</keyword>
<dbReference type="InterPro" id="IPR011330">
    <property type="entry name" value="Glyco_hydro/deAcase_b/a-brl"/>
</dbReference>
<dbReference type="Proteomes" id="UP000580568">
    <property type="component" value="Unassembled WGS sequence"/>
</dbReference>
<protein>
    <recommendedName>
        <fullName evidence="4">NodB homology domain-containing protein</fullName>
    </recommendedName>
</protein>
<gene>
    <name evidence="5" type="ORF">bsdtw1_03859</name>
</gene>
<dbReference type="PANTHER" id="PTHR34216:SF3">
    <property type="entry name" value="POLY-BETA-1,6-N-ACETYL-D-GLUCOSAMINE N-DEACETYLASE"/>
    <property type="match status" value="1"/>
</dbReference>
<evidence type="ECO:0000259" key="4">
    <source>
        <dbReference type="PROSITE" id="PS51677"/>
    </source>
</evidence>
<comment type="subcellular location">
    <subcellularLocation>
        <location evidence="1">Secreted</location>
    </subcellularLocation>
</comment>
<keyword evidence="3" id="KW-1133">Transmembrane helix</keyword>
<dbReference type="PROSITE" id="PS51677">
    <property type="entry name" value="NODB"/>
    <property type="match status" value="1"/>
</dbReference>
<evidence type="ECO:0000256" key="1">
    <source>
        <dbReference type="ARBA" id="ARBA00004613"/>
    </source>
</evidence>
<feature type="transmembrane region" description="Helical" evidence="3">
    <location>
        <begin position="6"/>
        <end position="25"/>
    </location>
</feature>
<dbReference type="PANTHER" id="PTHR34216">
    <property type="match status" value="1"/>
</dbReference>